<dbReference type="InterPro" id="IPR048389">
    <property type="entry name" value="YciQ-like_C"/>
</dbReference>
<name>A0A8J3Y6L8_9ACTN</name>
<dbReference type="Proteomes" id="UP000652013">
    <property type="component" value="Unassembled WGS sequence"/>
</dbReference>
<keyword evidence="2" id="KW-0472">Membrane</keyword>
<feature type="transmembrane region" description="Helical" evidence="2">
    <location>
        <begin position="6"/>
        <end position="28"/>
    </location>
</feature>
<comment type="caution">
    <text evidence="4">The sequence shown here is derived from an EMBL/GenBank/DDBJ whole genome shotgun (WGS) entry which is preliminary data.</text>
</comment>
<feature type="domain" description="Predicted membrane protein YciQ-like C-terminal" evidence="3">
    <location>
        <begin position="46"/>
        <end position="280"/>
    </location>
</feature>
<dbReference type="RefSeq" id="WP_203937704.1">
    <property type="nucleotide sequence ID" value="NZ_BAAAGJ010000012.1"/>
</dbReference>
<protein>
    <recommendedName>
        <fullName evidence="3">Predicted membrane protein YciQ-like C-terminal domain-containing protein</fullName>
    </recommendedName>
</protein>
<organism evidence="4 5">
    <name type="scientific">Spirilliplanes yamanashiensis</name>
    <dbReference type="NCBI Taxonomy" id="42233"/>
    <lineage>
        <taxon>Bacteria</taxon>
        <taxon>Bacillati</taxon>
        <taxon>Actinomycetota</taxon>
        <taxon>Actinomycetes</taxon>
        <taxon>Micromonosporales</taxon>
        <taxon>Micromonosporaceae</taxon>
        <taxon>Spirilliplanes</taxon>
    </lineage>
</organism>
<dbReference type="Pfam" id="PF20990">
    <property type="entry name" value="DUF2207_C"/>
    <property type="match status" value="1"/>
</dbReference>
<sequence>MDLTERVVSLAGYVLVIAGIGLAVRVVARGTRPAVPRARPTPELVDTPPAIVSLLVNRLADAPDAAAATLLDLAARGYLELHETSADTVVLVRRDDPAGLAAYERRVLRRVTPPPGRAPFTLRELGERHGEDGHEWHLRLVAEVRADARRRGLLATGREGPAGGIFTFGIFALFWLNCWASSLILGFFDVRRLPVWAVVTLLATVSFGLLAFWVVWFPRIVGDVRRERFTPDGRRLAGHWAGVAAWLRGHEAFAGLRPASVTVWDRYLPYGVALGAATAAAAVVGMRVGRVDVVRSTFGGRDGVVRVVYPRSTRMRTAGLRSGWRLAVALAGLAVLGGAVVLQRGHPLPVPGRLLAAAAGAWLVYRAVRATGDLVRPRRITGRVIHLVPSGRYDDPGSIHGIPAPDDGAPAASHRGADGVGRVHAYVAVLDDGRSDPIGAWWVSLADAEVLRSHPDVVAVVQPWSRCLVDSRPHAAAGGQHNSRGPRRPGHGIVGAHDGR</sequence>
<proteinExistence type="predicted"/>
<evidence type="ECO:0000313" key="4">
    <source>
        <dbReference type="EMBL" id="GIJ02392.1"/>
    </source>
</evidence>
<evidence type="ECO:0000313" key="5">
    <source>
        <dbReference type="Proteomes" id="UP000652013"/>
    </source>
</evidence>
<keyword evidence="2" id="KW-0812">Transmembrane</keyword>
<feature type="transmembrane region" description="Helical" evidence="2">
    <location>
        <begin position="194"/>
        <end position="216"/>
    </location>
</feature>
<dbReference type="AlphaFoldDB" id="A0A8J3Y6L8"/>
<evidence type="ECO:0000256" key="1">
    <source>
        <dbReference type="SAM" id="MobiDB-lite"/>
    </source>
</evidence>
<keyword evidence="2" id="KW-1133">Transmembrane helix</keyword>
<gene>
    <name evidence="4" type="ORF">Sya03_17440</name>
</gene>
<keyword evidence="5" id="KW-1185">Reference proteome</keyword>
<feature type="transmembrane region" description="Helical" evidence="2">
    <location>
        <begin position="165"/>
        <end position="188"/>
    </location>
</feature>
<dbReference type="EMBL" id="BOOY01000009">
    <property type="protein sequence ID" value="GIJ02392.1"/>
    <property type="molecule type" value="Genomic_DNA"/>
</dbReference>
<evidence type="ECO:0000256" key="2">
    <source>
        <dbReference type="SAM" id="Phobius"/>
    </source>
</evidence>
<accession>A0A8J3Y6L8</accession>
<feature type="transmembrane region" description="Helical" evidence="2">
    <location>
        <begin position="324"/>
        <end position="342"/>
    </location>
</feature>
<evidence type="ECO:0000259" key="3">
    <source>
        <dbReference type="Pfam" id="PF20990"/>
    </source>
</evidence>
<feature type="region of interest" description="Disordered" evidence="1">
    <location>
        <begin position="473"/>
        <end position="500"/>
    </location>
</feature>
<reference evidence="4" key="1">
    <citation type="submission" date="2021-01" db="EMBL/GenBank/DDBJ databases">
        <title>Whole genome shotgun sequence of Spirilliplanes yamanashiensis NBRC 15828.</title>
        <authorList>
            <person name="Komaki H."/>
            <person name="Tamura T."/>
        </authorList>
    </citation>
    <scope>NUCLEOTIDE SEQUENCE</scope>
    <source>
        <strain evidence="4">NBRC 15828</strain>
    </source>
</reference>